<protein>
    <submittedName>
        <fullName evidence="1">Uncharacterized protein</fullName>
    </submittedName>
</protein>
<evidence type="ECO:0000313" key="1">
    <source>
        <dbReference type="EMBL" id="CAD8117468.1"/>
    </source>
</evidence>
<dbReference type="EMBL" id="CAJJDN010000114">
    <property type="protein sequence ID" value="CAD8117468.1"/>
    <property type="molecule type" value="Genomic_DNA"/>
</dbReference>
<sequence>MKNITFPLQLNQKAKITQFLKQTMKLCKYMTHLQFVKFIIENYLMNKLQRSQACQQRNWKDEFIWLLS</sequence>
<proteinExistence type="predicted"/>
<gene>
    <name evidence="1" type="ORF">PSON_ATCC_30995.1.T1140016</name>
</gene>
<accession>A0A8S1QNR2</accession>
<dbReference type="AlphaFoldDB" id="A0A8S1QNR2"/>
<evidence type="ECO:0000313" key="2">
    <source>
        <dbReference type="Proteomes" id="UP000692954"/>
    </source>
</evidence>
<organism evidence="1 2">
    <name type="scientific">Paramecium sonneborni</name>
    <dbReference type="NCBI Taxonomy" id="65129"/>
    <lineage>
        <taxon>Eukaryota</taxon>
        <taxon>Sar</taxon>
        <taxon>Alveolata</taxon>
        <taxon>Ciliophora</taxon>
        <taxon>Intramacronucleata</taxon>
        <taxon>Oligohymenophorea</taxon>
        <taxon>Peniculida</taxon>
        <taxon>Parameciidae</taxon>
        <taxon>Paramecium</taxon>
    </lineage>
</organism>
<dbReference type="Proteomes" id="UP000692954">
    <property type="component" value="Unassembled WGS sequence"/>
</dbReference>
<comment type="caution">
    <text evidence="1">The sequence shown here is derived from an EMBL/GenBank/DDBJ whole genome shotgun (WGS) entry which is preliminary data.</text>
</comment>
<keyword evidence="2" id="KW-1185">Reference proteome</keyword>
<reference evidence="1" key="1">
    <citation type="submission" date="2021-01" db="EMBL/GenBank/DDBJ databases">
        <authorList>
            <consortium name="Genoscope - CEA"/>
            <person name="William W."/>
        </authorList>
    </citation>
    <scope>NUCLEOTIDE SEQUENCE</scope>
</reference>
<name>A0A8S1QNR2_9CILI</name>